<gene>
    <name evidence="1" type="ORF">ACE02L_08500</name>
</gene>
<comment type="caution">
    <text evidence="1">The sequence shown here is derived from an EMBL/GenBank/DDBJ whole genome shotgun (WGS) entry which is preliminary data.</text>
</comment>
<sequence>MISVRIILLRIVAIVFLLGFIQLSVRAEVEPSDDTTNFLNTCAALAQSIRNLSVGDESEFYAEARVVLAEQARVRQFGFKSASYINVTAERLINENALFDEKAYTKEQLTRYFQDVTRAATNMTCESYVARFINK</sequence>
<dbReference type="RefSeq" id="WP_374918941.1">
    <property type="nucleotide sequence ID" value="NZ_JBHFGJ010000003.1"/>
</dbReference>
<proteinExistence type="predicted"/>
<protein>
    <submittedName>
        <fullName evidence="1">Uncharacterized protein</fullName>
    </submittedName>
</protein>
<name>A0ABV4VUD2_9GAMM</name>
<evidence type="ECO:0000313" key="2">
    <source>
        <dbReference type="Proteomes" id="UP001576726"/>
    </source>
</evidence>
<reference evidence="1 2" key="1">
    <citation type="submission" date="2024-09" db="EMBL/GenBank/DDBJ databases">
        <authorList>
            <person name="Zhang Y."/>
        </authorList>
    </citation>
    <scope>NUCLEOTIDE SEQUENCE [LARGE SCALE GENOMIC DNA]</scope>
    <source>
        <strain evidence="1 2">SH314</strain>
    </source>
</reference>
<accession>A0ABV4VUD2</accession>
<evidence type="ECO:0000313" key="1">
    <source>
        <dbReference type="EMBL" id="MFB2652778.1"/>
    </source>
</evidence>
<dbReference type="EMBL" id="JBHFGJ010000003">
    <property type="protein sequence ID" value="MFB2652778.1"/>
    <property type="molecule type" value="Genomic_DNA"/>
</dbReference>
<keyword evidence="2" id="KW-1185">Reference proteome</keyword>
<dbReference type="Proteomes" id="UP001576726">
    <property type="component" value="Unassembled WGS sequence"/>
</dbReference>
<organism evidence="1 2">
    <name type="scientific">Shewanella seohaensis</name>
    <dbReference type="NCBI Taxonomy" id="755175"/>
    <lineage>
        <taxon>Bacteria</taxon>
        <taxon>Pseudomonadati</taxon>
        <taxon>Pseudomonadota</taxon>
        <taxon>Gammaproteobacteria</taxon>
        <taxon>Alteromonadales</taxon>
        <taxon>Shewanellaceae</taxon>
        <taxon>Shewanella</taxon>
    </lineage>
</organism>